<dbReference type="GO" id="GO:0051539">
    <property type="term" value="F:4 iron, 4 sulfur cluster binding"/>
    <property type="evidence" value="ECO:0007669"/>
    <property type="project" value="UniProtKB-KW"/>
</dbReference>
<evidence type="ECO:0000259" key="7">
    <source>
        <dbReference type="PROSITE" id="PS51918"/>
    </source>
</evidence>
<dbReference type="GO" id="GO:0046872">
    <property type="term" value="F:metal ion binding"/>
    <property type="evidence" value="ECO:0007669"/>
    <property type="project" value="UniProtKB-KW"/>
</dbReference>
<dbReference type="InterPro" id="IPR058240">
    <property type="entry name" value="rSAM_sf"/>
</dbReference>
<dbReference type="AlphaFoldDB" id="A0A497JEY3"/>
<protein>
    <recommendedName>
        <fullName evidence="7">Radical SAM core domain-containing protein</fullName>
    </recommendedName>
</protein>
<evidence type="ECO:0000313" key="9">
    <source>
        <dbReference type="Proteomes" id="UP000277633"/>
    </source>
</evidence>
<organism evidence="8 9">
    <name type="scientific">Candidatus Iainarchaeum sp</name>
    <dbReference type="NCBI Taxonomy" id="3101447"/>
    <lineage>
        <taxon>Archaea</taxon>
        <taxon>Candidatus Iainarchaeota</taxon>
        <taxon>Candidatus Iainarchaeia</taxon>
        <taxon>Candidatus Iainarchaeales</taxon>
        <taxon>Candidatus Iainarchaeaceae</taxon>
        <taxon>Candidatus Iainarchaeum</taxon>
    </lineage>
</organism>
<dbReference type="Pfam" id="PF04055">
    <property type="entry name" value="Radical_SAM"/>
    <property type="match status" value="1"/>
</dbReference>
<dbReference type="InterPro" id="IPR007197">
    <property type="entry name" value="rSAM"/>
</dbReference>
<dbReference type="PANTHER" id="PTHR11228:SF7">
    <property type="entry name" value="PQQA PEPTIDE CYCLASE"/>
    <property type="match status" value="1"/>
</dbReference>
<dbReference type="Proteomes" id="UP000277633">
    <property type="component" value="Unassembled WGS sequence"/>
</dbReference>
<dbReference type="SUPFAM" id="SSF102114">
    <property type="entry name" value="Radical SAM enzymes"/>
    <property type="match status" value="1"/>
</dbReference>
<dbReference type="SFLD" id="SFLDG01067">
    <property type="entry name" value="SPASM/twitch_domain_containing"/>
    <property type="match status" value="1"/>
</dbReference>
<dbReference type="GO" id="GO:0003824">
    <property type="term" value="F:catalytic activity"/>
    <property type="evidence" value="ECO:0007669"/>
    <property type="project" value="InterPro"/>
</dbReference>
<dbReference type="EMBL" id="QMWO01000112">
    <property type="protein sequence ID" value="RLG68896.1"/>
    <property type="molecule type" value="Genomic_DNA"/>
</dbReference>
<feature type="domain" description="Radical SAM core" evidence="7">
    <location>
        <begin position="1"/>
        <end position="218"/>
    </location>
</feature>
<keyword evidence="3" id="KW-0949">S-adenosyl-L-methionine</keyword>
<reference evidence="8 9" key="1">
    <citation type="submission" date="2018-06" db="EMBL/GenBank/DDBJ databases">
        <title>Extensive metabolic versatility and redundancy in microbially diverse, dynamic hydrothermal sediments.</title>
        <authorList>
            <person name="Dombrowski N."/>
            <person name="Teske A."/>
            <person name="Baker B.J."/>
        </authorList>
    </citation>
    <scope>NUCLEOTIDE SEQUENCE [LARGE SCALE GENOMIC DNA]</scope>
    <source>
        <strain evidence="8">B9_G13</strain>
    </source>
</reference>
<dbReference type="PANTHER" id="PTHR11228">
    <property type="entry name" value="RADICAL SAM DOMAIN PROTEIN"/>
    <property type="match status" value="1"/>
</dbReference>
<comment type="caution">
    <text evidence="8">The sequence shown here is derived from an EMBL/GenBank/DDBJ whole genome shotgun (WGS) entry which is preliminary data.</text>
</comment>
<evidence type="ECO:0000256" key="1">
    <source>
        <dbReference type="ARBA" id="ARBA00001966"/>
    </source>
</evidence>
<evidence type="ECO:0000256" key="5">
    <source>
        <dbReference type="ARBA" id="ARBA00023004"/>
    </source>
</evidence>
<evidence type="ECO:0000256" key="6">
    <source>
        <dbReference type="ARBA" id="ARBA00023014"/>
    </source>
</evidence>
<sequence length="310" mass="35489">MEKEVALFEVLVGFACNNNCRFCSIDFEKRRFNKSTAEIKQDILRAKQSGAEILGFTGGEPTIRKDIFELVEFAKKQGFRTVRIQTNGRMFASKEFTKRIIEAGANYFKFTINGHKAKIHDFLTQVPGSFEQTITGLKNVKALGRTVEVNILINKQNYKFLPQMIKFFIDLGISQFTLIFPSYIGNALVYKDDVVVTLSEAVPYVKEAIDIIEDYELDKAVTVSIPPCFMQGYEKYATTELYPMRTKIVGPKFEANLDDKMKEEKRKAPQCEKCKYSLLCEGVRYDYVDLFGFDEIKPVPGKKIKSLKDI</sequence>
<dbReference type="InterPro" id="IPR050377">
    <property type="entry name" value="Radical_SAM_PqqE_MftC-like"/>
</dbReference>
<keyword evidence="2" id="KW-0004">4Fe-4S</keyword>
<dbReference type="InterPro" id="IPR017200">
    <property type="entry name" value="PqqE-like"/>
</dbReference>
<evidence type="ECO:0000256" key="3">
    <source>
        <dbReference type="ARBA" id="ARBA00022691"/>
    </source>
</evidence>
<dbReference type="InterPro" id="IPR013785">
    <property type="entry name" value="Aldolase_TIM"/>
</dbReference>
<dbReference type="SFLD" id="SFLDS00029">
    <property type="entry name" value="Radical_SAM"/>
    <property type="match status" value="1"/>
</dbReference>
<keyword evidence="5" id="KW-0408">Iron</keyword>
<dbReference type="Gene3D" id="3.20.20.70">
    <property type="entry name" value="Aldolase class I"/>
    <property type="match status" value="1"/>
</dbReference>
<dbReference type="PIRSF" id="PIRSF037420">
    <property type="entry name" value="PQQ_syn_pqqE"/>
    <property type="match status" value="1"/>
</dbReference>
<evidence type="ECO:0000313" key="8">
    <source>
        <dbReference type="EMBL" id="RLG68896.1"/>
    </source>
</evidence>
<keyword evidence="6" id="KW-0411">Iron-sulfur</keyword>
<evidence type="ECO:0000256" key="4">
    <source>
        <dbReference type="ARBA" id="ARBA00022723"/>
    </source>
</evidence>
<accession>A0A497JEY3</accession>
<dbReference type="PROSITE" id="PS51918">
    <property type="entry name" value="RADICAL_SAM"/>
    <property type="match status" value="1"/>
</dbReference>
<gene>
    <name evidence="8" type="ORF">DRO07_02945</name>
</gene>
<dbReference type="CDD" id="cd01335">
    <property type="entry name" value="Radical_SAM"/>
    <property type="match status" value="1"/>
</dbReference>
<proteinExistence type="predicted"/>
<name>A0A497JEY3_9ARCH</name>
<keyword evidence="4" id="KW-0479">Metal-binding</keyword>
<comment type="cofactor">
    <cofactor evidence="1">
        <name>[4Fe-4S] cluster</name>
        <dbReference type="ChEBI" id="CHEBI:49883"/>
    </cofactor>
</comment>
<evidence type="ECO:0000256" key="2">
    <source>
        <dbReference type="ARBA" id="ARBA00022485"/>
    </source>
</evidence>